<sequence length="90" mass="9201">MKSQIALIGIGLAIAAGVAFVELKPASNTQIAPVVATPASKAPTKVAAEVKSPAPKSKPVPTISKPKITGGDEGDEERGEHNDRDEGDDD</sequence>
<protein>
    <submittedName>
        <fullName evidence="2">Unannotated protein</fullName>
    </submittedName>
</protein>
<feature type="region of interest" description="Disordered" evidence="1">
    <location>
        <begin position="40"/>
        <end position="90"/>
    </location>
</feature>
<gene>
    <name evidence="2" type="ORF">UFOPK2782_00875</name>
</gene>
<evidence type="ECO:0000256" key="1">
    <source>
        <dbReference type="SAM" id="MobiDB-lite"/>
    </source>
</evidence>
<accession>A0A6J6SZQ5</accession>
<proteinExistence type="predicted"/>
<name>A0A6J6SZQ5_9ZZZZ</name>
<feature type="compositionally biased region" description="Low complexity" evidence="1">
    <location>
        <begin position="47"/>
        <end position="61"/>
    </location>
</feature>
<evidence type="ECO:0000313" key="2">
    <source>
        <dbReference type="EMBL" id="CAB4740340.1"/>
    </source>
</evidence>
<dbReference type="EMBL" id="CAEZYS010000118">
    <property type="protein sequence ID" value="CAB4740340.1"/>
    <property type="molecule type" value="Genomic_DNA"/>
</dbReference>
<organism evidence="2">
    <name type="scientific">freshwater metagenome</name>
    <dbReference type="NCBI Taxonomy" id="449393"/>
    <lineage>
        <taxon>unclassified sequences</taxon>
        <taxon>metagenomes</taxon>
        <taxon>ecological metagenomes</taxon>
    </lineage>
</organism>
<dbReference type="AlphaFoldDB" id="A0A6J6SZQ5"/>
<reference evidence="2" key="1">
    <citation type="submission" date="2020-05" db="EMBL/GenBank/DDBJ databases">
        <authorList>
            <person name="Chiriac C."/>
            <person name="Salcher M."/>
            <person name="Ghai R."/>
            <person name="Kavagutti S V."/>
        </authorList>
    </citation>
    <scope>NUCLEOTIDE SEQUENCE</scope>
</reference>